<gene>
    <name evidence="1" type="ORF">ALO79_200026</name>
</gene>
<accession>A0A0P9S398</accession>
<dbReference type="EMBL" id="LJQD01000415">
    <property type="protein sequence ID" value="KPW92123.1"/>
    <property type="molecule type" value="Genomic_DNA"/>
</dbReference>
<protein>
    <submittedName>
        <fullName evidence="1">Uncharacterized protein</fullName>
    </submittedName>
</protein>
<sequence length="205" mass="21956">MVAGLLLGAFGQEEVLARPHVRRAGHLEHALAQPLGAGDGATFHQVGHHRQVGAGLVGALLYRAHALADFQADVPQQGQETLDGVTKDLVIGVVQQDQQVDVGIRVQFATPIATHCHQGDVGIQAPVELLPGLLQDVVDEPGTVLDQPADIPAIAKALVEYFVGLADRLLEGRDGTCLQGQFSLELAAVEEFWIHLRHRMAFLSI</sequence>
<comment type="caution">
    <text evidence="1">The sequence shown here is derived from an EMBL/GenBank/DDBJ whole genome shotgun (WGS) entry which is preliminary data.</text>
</comment>
<proteinExistence type="predicted"/>
<evidence type="ECO:0000313" key="1">
    <source>
        <dbReference type="EMBL" id="KPW92123.1"/>
    </source>
</evidence>
<organism evidence="1 2">
    <name type="scientific">Pseudomonas syringae pv. castaneae</name>
    <dbReference type="NCBI Taxonomy" id="264450"/>
    <lineage>
        <taxon>Bacteria</taxon>
        <taxon>Pseudomonadati</taxon>
        <taxon>Pseudomonadota</taxon>
        <taxon>Gammaproteobacteria</taxon>
        <taxon>Pseudomonadales</taxon>
        <taxon>Pseudomonadaceae</taxon>
        <taxon>Pseudomonas</taxon>
        <taxon>Pseudomonas syringae</taxon>
    </lineage>
</organism>
<reference evidence="1 2" key="1">
    <citation type="submission" date="2015-09" db="EMBL/GenBank/DDBJ databases">
        <title>Genome announcement of multiple Pseudomonas syringae strains.</title>
        <authorList>
            <person name="Thakur S."/>
            <person name="Wang P.W."/>
            <person name="Gong Y."/>
            <person name="Weir B.S."/>
            <person name="Guttman D.S."/>
        </authorList>
    </citation>
    <scope>NUCLEOTIDE SEQUENCE [LARGE SCALE GENOMIC DNA]</scope>
    <source>
        <strain evidence="1 2">ICMP9419</strain>
    </source>
</reference>
<name>A0A0P9S398_PSESX</name>
<evidence type="ECO:0000313" key="2">
    <source>
        <dbReference type="Proteomes" id="UP000050381"/>
    </source>
</evidence>
<dbReference type="AlphaFoldDB" id="A0A0P9S398"/>
<dbReference type="Proteomes" id="UP000050381">
    <property type="component" value="Unassembled WGS sequence"/>
</dbReference>